<dbReference type="AlphaFoldDB" id="A0A6J3M8W0"/>
<keyword evidence="1" id="KW-1185">Reference proteome</keyword>
<gene>
    <name evidence="2" type="ORF">K489DRAFT_299836</name>
</gene>
<reference evidence="2" key="1">
    <citation type="submission" date="2020-01" db="EMBL/GenBank/DDBJ databases">
        <authorList>
            <consortium name="DOE Joint Genome Institute"/>
            <person name="Haridas S."/>
            <person name="Albert R."/>
            <person name="Binder M."/>
            <person name="Bloem J."/>
            <person name="Labutti K."/>
            <person name="Salamov A."/>
            <person name="Andreopoulos B."/>
            <person name="Baker S.E."/>
            <person name="Barry K."/>
            <person name="Bills G."/>
            <person name="Bluhm B.H."/>
            <person name="Cannon C."/>
            <person name="Castanera R."/>
            <person name="Culley D.E."/>
            <person name="Daum C."/>
            <person name="Ezra D."/>
            <person name="Gonzalez J.B."/>
            <person name="Henrissat B."/>
            <person name="Kuo A."/>
            <person name="Liang C."/>
            <person name="Lipzen A."/>
            <person name="Lutzoni F."/>
            <person name="Magnuson J."/>
            <person name="Mondo S."/>
            <person name="Nolan M."/>
            <person name="Ohm R."/>
            <person name="Pangilinan J."/>
            <person name="Park H.-J."/>
            <person name="Ramirez L."/>
            <person name="Alfaro M."/>
            <person name="Sun H."/>
            <person name="Tritt A."/>
            <person name="Yoshinaga Y."/>
            <person name="Zwiers L.-H."/>
            <person name="Turgeon B.G."/>
            <person name="Goodwin S.B."/>
            <person name="Spatafora J.W."/>
            <person name="Crous P.W."/>
            <person name="Grigoriev I.V."/>
        </authorList>
    </citation>
    <scope>NUCLEOTIDE SEQUENCE</scope>
    <source>
        <strain evidence="2">CBS 342.82</strain>
    </source>
</reference>
<reference evidence="2" key="3">
    <citation type="submission" date="2025-08" db="UniProtKB">
        <authorList>
            <consortium name="RefSeq"/>
        </authorList>
    </citation>
    <scope>IDENTIFICATION</scope>
    <source>
        <strain evidence="2">CBS 342.82</strain>
    </source>
</reference>
<organism evidence="2">
    <name type="scientific">Dissoconium aciculare CBS 342.82</name>
    <dbReference type="NCBI Taxonomy" id="1314786"/>
    <lineage>
        <taxon>Eukaryota</taxon>
        <taxon>Fungi</taxon>
        <taxon>Dikarya</taxon>
        <taxon>Ascomycota</taxon>
        <taxon>Pezizomycotina</taxon>
        <taxon>Dothideomycetes</taxon>
        <taxon>Dothideomycetidae</taxon>
        <taxon>Mycosphaerellales</taxon>
        <taxon>Dissoconiaceae</taxon>
        <taxon>Dissoconium</taxon>
    </lineage>
</organism>
<feature type="non-terminal residue" evidence="2">
    <location>
        <position position="284"/>
    </location>
</feature>
<evidence type="ECO:0000313" key="1">
    <source>
        <dbReference type="Proteomes" id="UP000504637"/>
    </source>
</evidence>
<feature type="non-terminal residue" evidence="2">
    <location>
        <position position="1"/>
    </location>
</feature>
<dbReference type="Proteomes" id="UP000504637">
    <property type="component" value="Unplaced"/>
</dbReference>
<reference evidence="2" key="2">
    <citation type="submission" date="2020-04" db="EMBL/GenBank/DDBJ databases">
        <authorList>
            <consortium name="NCBI Genome Project"/>
        </authorList>
    </citation>
    <scope>NUCLEOTIDE SEQUENCE</scope>
    <source>
        <strain evidence="2">CBS 342.82</strain>
    </source>
</reference>
<dbReference type="GeneID" id="54358190"/>
<dbReference type="InterPro" id="IPR038071">
    <property type="entry name" value="UROD/MetE-like_sf"/>
</dbReference>
<dbReference type="RefSeq" id="XP_033461070.1">
    <property type="nucleotide sequence ID" value="XM_033600390.1"/>
</dbReference>
<evidence type="ECO:0008006" key="3">
    <source>
        <dbReference type="Google" id="ProtNLM"/>
    </source>
</evidence>
<protein>
    <recommendedName>
        <fullName evidence="3">Cobalamin-independent methionine synthase MetE C-terminal/archaeal domain-containing protein</fullName>
    </recommendedName>
</protein>
<dbReference type="Gene3D" id="3.20.20.210">
    <property type="match status" value="1"/>
</dbReference>
<proteinExistence type="predicted"/>
<accession>A0A6J3M8W0</accession>
<sequence>TPEEVDEKVAAVEKSGLETGYDVAAIVSYKVFRKLKDEGVIPSHVRFQVAFPTIPNVILPFISKVFQERIAPLYEKALFKAMRNTQDSIPHEDLSIQIDIAGDTALWEATKREAKGTALEYYQPWWQGDVRDYMVAYMMRMFAEVDQDVELGIHNCYGDMDHKHWFEPPSLEVVVERGIRIYEETPHPINYFHCPVPKSATAQYGPGDNLDAYLAPLKDLVPHLEKHNTELYLGVVHEEHLELTRAMIAAAQKVVPNFGAAMECGGGRMQKDKFENALSIAKQV</sequence>
<dbReference type="OrthoDB" id="5422863at2759"/>
<evidence type="ECO:0000313" key="2">
    <source>
        <dbReference type="RefSeq" id="XP_033461070.1"/>
    </source>
</evidence>
<dbReference type="SUPFAM" id="SSF51726">
    <property type="entry name" value="UROD/MetE-like"/>
    <property type="match status" value="1"/>
</dbReference>
<name>A0A6J3M8W0_9PEZI</name>